<dbReference type="AlphaFoldDB" id="A0A179G7G4"/>
<comment type="caution">
    <text evidence="1">The sequence shown here is derived from an EMBL/GenBank/DDBJ whole genome shotgun (WGS) entry which is preliminary data.</text>
</comment>
<protein>
    <submittedName>
        <fullName evidence="1">Uncharacterized protein</fullName>
    </submittedName>
</protein>
<organism evidence="1 2">
    <name type="scientific">Pochonia chlamydosporia 170</name>
    <dbReference type="NCBI Taxonomy" id="1380566"/>
    <lineage>
        <taxon>Eukaryota</taxon>
        <taxon>Fungi</taxon>
        <taxon>Dikarya</taxon>
        <taxon>Ascomycota</taxon>
        <taxon>Pezizomycotina</taxon>
        <taxon>Sordariomycetes</taxon>
        <taxon>Hypocreomycetidae</taxon>
        <taxon>Hypocreales</taxon>
        <taxon>Clavicipitaceae</taxon>
        <taxon>Pochonia</taxon>
    </lineage>
</organism>
<gene>
    <name evidence="1" type="ORF">VFPPC_15312</name>
</gene>
<sequence>MHFSDTHGEYLEMFTRPTKKIDQLKNKLVAKVSRRQESLQIDIVFKPSSIRLSACYVHGSTFQDRTSIPPVILAGISGRTLGEPGRVF</sequence>
<evidence type="ECO:0000313" key="1">
    <source>
        <dbReference type="EMBL" id="OAQ73478.1"/>
    </source>
</evidence>
<reference evidence="1 2" key="1">
    <citation type="journal article" date="2016" name="PLoS Pathog.">
        <title>Biosynthesis of antibiotic leucinostatins in bio-control fungus Purpureocillium lilacinum and their inhibition on phytophthora revealed by genome mining.</title>
        <authorList>
            <person name="Wang G."/>
            <person name="Liu Z."/>
            <person name="Lin R."/>
            <person name="Li E."/>
            <person name="Mao Z."/>
            <person name="Ling J."/>
            <person name="Yang Y."/>
            <person name="Yin W.B."/>
            <person name="Xie B."/>
        </authorList>
    </citation>
    <scope>NUCLEOTIDE SEQUENCE [LARGE SCALE GENOMIC DNA]</scope>
    <source>
        <strain evidence="1">170</strain>
    </source>
</reference>
<keyword evidence="2" id="KW-1185">Reference proteome</keyword>
<proteinExistence type="predicted"/>
<dbReference type="KEGG" id="pchm:VFPPC_15312"/>
<accession>A0A179G7G4</accession>
<dbReference type="Proteomes" id="UP000078397">
    <property type="component" value="Unassembled WGS sequence"/>
</dbReference>
<dbReference type="GeneID" id="28857059"/>
<evidence type="ECO:0000313" key="2">
    <source>
        <dbReference type="Proteomes" id="UP000078397"/>
    </source>
</evidence>
<name>A0A179G7G4_METCM</name>
<dbReference type="EMBL" id="LSBJ02000001">
    <property type="protein sequence ID" value="OAQ73478.1"/>
    <property type="molecule type" value="Genomic_DNA"/>
</dbReference>
<dbReference type="RefSeq" id="XP_018149561.1">
    <property type="nucleotide sequence ID" value="XM_018293065.1"/>
</dbReference>